<dbReference type="Gene3D" id="3.50.50.60">
    <property type="entry name" value="FAD/NAD(P)-binding domain"/>
    <property type="match status" value="1"/>
</dbReference>
<dbReference type="Gene3D" id="3.30.9.30">
    <property type="match status" value="1"/>
</dbReference>
<reference evidence="5" key="1">
    <citation type="submission" date="2016-10" db="EMBL/GenBank/DDBJ databases">
        <authorList>
            <person name="Varghese N."/>
            <person name="Submissions S."/>
        </authorList>
    </citation>
    <scope>NUCLEOTIDE SEQUENCE [LARGE SCALE GENOMIC DNA]</scope>
    <source>
        <strain evidence="5">LMG 26383,CCUG 61248,R- 45681</strain>
    </source>
</reference>
<evidence type="ECO:0000313" key="4">
    <source>
        <dbReference type="EMBL" id="SEK88199.1"/>
    </source>
</evidence>
<evidence type="ECO:0000259" key="3">
    <source>
        <dbReference type="Pfam" id="PF01494"/>
    </source>
</evidence>
<evidence type="ECO:0000256" key="2">
    <source>
        <dbReference type="ARBA" id="ARBA00023033"/>
    </source>
</evidence>
<organism evidence="4 5">
    <name type="scientific">Bosea lupini</name>
    <dbReference type="NCBI Taxonomy" id="1036779"/>
    <lineage>
        <taxon>Bacteria</taxon>
        <taxon>Pseudomonadati</taxon>
        <taxon>Pseudomonadota</taxon>
        <taxon>Alphaproteobacteria</taxon>
        <taxon>Hyphomicrobiales</taxon>
        <taxon>Boseaceae</taxon>
        <taxon>Bosea</taxon>
    </lineage>
</organism>
<dbReference type="InterPro" id="IPR002938">
    <property type="entry name" value="FAD-bd"/>
</dbReference>
<dbReference type="PRINTS" id="PR00420">
    <property type="entry name" value="RNGMNOXGNASE"/>
</dbReference>
<dbReference type="PANTHER" id="PTHR13789">
    <property type="entry name" value="MONOOXYGENASE"/>
    <property type="match status" value="1"/>
</dbReference>
<proteinExistence type="predicted"/>
<keyword evidence="1" id="KW-0560">Oxidoreductase</keyword>
<sequence length="413" mass="44444">MKAIIIGGGIGGLSLALMLHARGIAATVYEQASEIREVGVGINTLPHAIRELAELGLLPALDAVAIRTRELVYMNRFGQTVWRELRGLHAGAPVPQFSIHRGRLQGVIRDAVVERLGPDAIRTGRRLQGFLQDEGGVTAHFADARLGEGGETARADILIGADGIHSTVRAHYFPNQGGPRWNGVQMWRGACDWPAFLDGESMIIAGGMAGKLVLYPIAEGKNPGTRLTNWVVNIRTGDPAKPPPKEAWSKAGRLEDVLPFARRFTVPGVDILALIQASGTFWEYPMCDRDPLPRWSHGRVTLLGDAAHPMYPVGSNGASQAILDARCLADLLVKAEHPRHALAAYEALRLPATAEIVAMNRGGGPERVIDAVEALAPNGFDDVERVLPYGKREQIVKAYAGKTVLPVAQPAKG</sequence>
<dbReference type="RefSeq" id="WP_091831151.1">
    <property type="nucleotide sequence ID" value="NZ_FOAN01000002.1"/>
</dbReference>
<dbReference type="EMBL" id="FOAN01000002">
    <property type="protein sequence ID" value="SEK88199.1"/>
    <property type="molecule type" value="Genomic_DNA"/>
</dbReference>
<dbReference type="SUPFAM" id="SSF54373">
    <property type="entry name" value="FAD-linked reductases, C-terminal domain"/>
    <property type="match status" value="1"/>
</dbReference>
<keyword evidence="2" id="KW-0503">Monooxygenase</keyword>
<dbReference type="STRING" id="1036779.SAMN04515666_102263"/>
<evidence type="ECO:0000256" key="1">
    <source>
        <dbReference type="ARBA" id="ARBA00023002"/>
    </source>
</evidence>
<name>A0A1H7KN15_9HYPH</name>
<accession>A0A1H7KN15</accession>
<dbReference type="SUPFAM" id="SSF51905">
    <property type="entry name" value="FAD/NAD(P)-binding domain"/>
    <property type="match status" value="1"/>
</dbReference>
<protein>
    <submittedName>
        <fullName evidence="4">2-polyprenyl-6-methoxyphenol hydroxylase</fullName>
    </submittedName>
</protein>
<dbReference type="AlphaFoldDB" id="A0A1H7KN15"/>
<dbReference type="Pfam" id="PF01494">
    <property type="entry name" value="FAD_binding_3"/>
    <property type="match status" value="2"/>
</dbReference>
<dbReference type="GO" id="GO:0071949">
    <property type="term" value="F:FAD binding"/>
    <property type="evidence" value="ECO:0007669"/>
    <property type="project" value="InterPro"/>
</dbReference>
<dbReference type="OrthoDB" id="4230779at2"/>
<feature type="domain" description="FAD-binding" evidence="3">
    <location>
        <begin position="294"/>
        <end position="357"/>
    </location>
</feature>
<dbReference type="InterPro" id="IPR050493">
    <property type="entry name" value="FAD-dep_Monooxygenase_BioMet"/>
</dbReference>
<dbReference type="InterPro" id="IPR036188">
    <property type="entry name" value="FAD/NAD-bd_sf"/>
</dbReference>
<gene>
    <name evidence="4" type="ORF">SAMN04515666_102263</name>
</gene>
<dbReference type="Proteomes" id="UP000199664">
    <property type="component" value="Unassembled WGS sequence"/>
</dbReference>
<dbReference type="NCBIfam" id="NF005720">
    <property type="entry name" value="PRK07538.1"/>
    <property type="match status" value="1"/>
</dbReference>
<dbReference type="GO" id="GO:0004497">
    <property type="term" value="F:monooxygenase activity"/>
    <property type="evidence" value="ECO:0007669"/>
    <property type="project" value="UniProtKB-KW"/>
</dbReference>
<dbReference type="PANTHER" id="PTHR13789:SF268">
    <property type="entry name" value="5-METHYLPHENAZINE-1-CARBOXYLATE 1-MONOOXYGENASE"/>
    <property type="match status" value="1"/>
</dbReference>
<keyword evidence="5" id="KW-1185">Reference proteome</keyword>
<evidence type="ECO:0000313" key="5">
    <source>
        <dbReference type="Proteomes" id="UP000199664"/>
    </source>
</evidence>
<feature type="domain" description="FAD-binding" evidence="3">
    <location>
        <begin position="2"/>
        <end position="171"/>
    </location>
</feature>